<name>A0ABN6I3Q6_9HELI</name>
<gene>
    <name evidence="2" type="ORF">NHP190003_14680</name>
</gene>
<evidence type="ECO:0000313" key="2">
    <source>
        <dbReference type="EMBL" id="BCZ18186.1"/>
    </source>
</evidence>
<accession>A0ABN6I3Q6</accession>
<organism evidence="2 3">
    <name type="scientific">Helicobacter gastrocanis</name>
    <dbReference type="NCBI Taxonomy" id="2849641"/>
    <lineage>
        <taxon>Bacteria</taxon>
        <taxon>Pseudomonadati</taxon>
        <taxon>Campylobacterota</taxon>
        <taxon>Epsilonproteobacteria</taxon>
        <taxon>Campylobacterales</taxon>
        <taxon>Helicobacteraceae</taxon>
        <taxon>Helicobacter</taxon>
    </lineage>
</organism>
<dbReference type="EMBL" id="AP024814">
    <property type="protein sequence ID" value="BCZ18186.1"/>
    <property type="molecule type" value="Genomic_DNA"/>
</dbReference>
<reference evidence="2 3" key="1">
    <citation type="submission" date="2021-07" db="EMBL/GenBank/DDBJ databases">
        <title>Novel Helicobacter sp. Isolated from a dog.</title>
        <authorList>
            <person name="Rimbara E."/>
            <person name="Suzuki M."/>
        </authorList>
    </citation>
    <scope>NUCLEOTIDE SEQUENCE [LARGE SCALE GENOMIC DNA]</scope>
    <source>
        <strain evidence="3">NHP19-003</strain>
    </source>
</reference>
<feature type="compositionally biased region" description="Basic and acidic residues" evidence="1">
    <location>
        <begin position="147"/>
        <end position="158"/>
    </location>
</feature>
<evidence type="ECO:0000256" key="1">
    <source>
        <dbReference type="SAM" id="MobiDB-lite"/>
    </source>
</evidence>
<dbReference type="Proteomes" id="UP000826775">
    <property type="component" value="Chromosome"/>
</dbReference>
<sequence>MYAYAFVILNQQVGVFKRTQKGGLIFVCMQEAGADFFDNFNEIYNIEPHRPKDFCFVWEEGCTSALLQHPYFKRQLRESVWGADLLCDLLSLLYTQHGLKGCLQDFNGQRLEGGDVMLYTNTDLSPKENPSPSVAHHSDQSEWQQEEWQKTQRFEEARGKKRQKPQTPKPTACKLPSQGGDEPPTTQETNH</sequence>
<protein>
    <submittedName>
        <fullName evidence="2">Uncharacterized protein</fullName>
    </submittedName>
</protein>
<proteinExistence type="predicted"/>
<feature type="compositionally biased region" description="Polar residues" evidence="1">
    <location>
        <begin position="120"/>
        <end position="132"/>
    </location>
</feature>
<feature type="region of interest" description="Disordered" evidence="1">
    <location>
        <begin position="120"/>
        <end position="191"/>
    </location>
</feature>
<dbReference type="RefSeq" id="WP_221279420.1">
    <property type="nucleotide sequence ID" value="NZ_AP024814.1"/>
</dbReference>
<keyword evidence="3" id="KW-1185">Reference proteome</keyword>
<evidence type="ECO:0000313" key="3">
    <source>
        <dbReference type="Proteomes" id="UP000826775"/>
    </source>
</evidence>